<evidence type="ECO:0000256" key="1">
    <source>
        <dbReference type="ARBA" id="ARBA00005182"/>
    </source>
</evidence>
<dbReference type="Gene3D" id="1.20.5.170">
    <property type="match status" value="1"/>
</dbReference>
<comment type="catalytic activity">
    <reaction evidence="8">
        <text>GDP-alpha-D-mannose + 2 NAD(+) + H2O = GDP-alpha-D-mannuronate + 2 NADH + 3 H(+)</text>
        <dbReference type="Rhea" id="RHEA:21728"/>
        <dbReference type="ChEBI" id="CHEBI:15377"/>
        <dbReference type="ChEBI" id="CHEBI:15378"/>
        <dbReference type="ChEBI" id="CHEBI:57527"/>
        <dbReference type="ChEBI" id="CHEBI:57540"/>
        <dbReference type="ChEBI" id="CHEBI:57945"/>
        <dbReference type="ChEBI" id="CHEBI:84886"/>
        <dbReference type="EC" id="1.1.1.132"/>
    </reaction>
</comment>
<dbReference type="InterPro" id="IPR001732">
    <property type="entry name" value="UDP-Glc/GDP-Man_DH_N"/>
</dbReference>
<sequence>MTVRGVKDMRVSIFGLGYVGAVCTASLAQRGHHVVGVDVSPIKIDLINSGRSPIVEPGLEELLRSGRENGFINGVTDGHIAVQESELSMICVGTPSKPNGDLDLQFVEKVCSDIGNALKDKGDWHLVAVRSTVLPGTVREVVIPALEKASGKRAGVDFGVCVNPEFLRESTAIKDYDHPPMTVIGELDERSGEFLARIYQDLDAPIIRKPIEVAEMIKYTCNIWHATKVSFANEIGNIAKSMGVDGRDVMDVVCQDKKLNISRYYMRPGFAFGGSCLPKDVRALTYRANQMDVKHPLLSSIMSSNNEQVAHAFKILTGYGCRKVSMLGLSFKSNTDDLRESPLVELAEMLIGKGYDLQIFDRNVDYARTHGANREYINQKIPHLSNLMHSDLRGVIDHADVIVVGNNDELFETVISEVPEGKRVIDLVGFMKTTSTEVLEGICW</sequence>
<dbReference type="EMBL" id="FOTV01000014">
    <property type="protein sequence ID" value="SFL89656.1"/>
    <property type="molecule type" value="Genomic_DNA"/>
</dbReference>
<dbReference type="EC" id="1.1.1.132" evidence="3 8"/>
<evidence type="ECO:0000313" key="11">
    <source>
        <dbReference type="Proteomes" id="UP000199211"/>
    </source>
</evidence>
<dbReference type="SUPFAM" id="SSF51735">
    <property type="entry name" value="NAD(P)-binding Rossmann-fold domains"/>
    <property type="match status" value="1"/>
</dbReference>
<evidence type="ECO:0000256" key="4">
    <source>
        <dbReference type="ARBA" id="ARBA00020994"/>
    </source>
</evidence>
<dbReference type="SUPFAM" id="SSF52413">
    <property type="entry name" value="UDP-glucose/GDP-mannose dehydrogenase C-terminal domain"/>
    <property type="match status" value="1"/>
</dbReference>
<dbReference type="InterPro" id="IPR014027">
    <property type="entry name" value="UDP-Glc/GDP-Man_DH_C"/>
</dbReference>
<comment type="pathway">
    <text evidence="1 8">Glycan biosynthesis; alginate biosynthesis.</text>
</comment>
<gene>
    <name evidence="10" type="ORF">SAMN04487868_11444</name>
</gene>
<keyword evidence="6 8" id="KW-0560">Oxidoreductase</keyword>
<protein>
    <recommendedName>
        <fullName evidence="4 8">GDP-mannose 6-dehydrogenase</fullName>
        <ecNumber evidence="3 8">1.1.1.132</ecNumber>
    </recommendedName>
</protein>
<comment type="caution">
    <text evidence="10">The sequence shown here is derived from an EMBL/GenBank/DDBJ whole genome shotgun (WGS) entry which is preliminary data.</text>
</comment>
<dbReference type="PIRSF" id="PIRSF500135">
    <property type="entry name" value="GDPman_DH"/>
    <property type="match status" value="1"/>
</dbReference>
<evidence type="ECO:0000313" key="10">
    <source>
        <dbReference type="EMBL" id="SFL89656.1"/>
    </source>
</evidence>
<dbReference type="Pfam" id="PF03721">
    <property type="entry name" value="UDPG_MGDP_dh_N"/>
    <property type="match status" value="1"/>
</dbReference>
<dbReference type="InterPro" id="IPR017476">
    <property type="entry name" value="UDP-Glc/GDP-Man"/>
</dbReference>
<dbReference type="Pfam" id="PF03720">
    <property type="entry name" value="UDPG_MGDP_dh_C"/>
    <property type="match status" value="1"/>
</dbReference>
<dbReference type="PANTHER" id="PTHR43750">
    <property type="entry name" value="UDP-GLUCOSE 6-DEHYDROGENASE TUAD"/>
    <property type="match status" value="1"/>
</dbReference>
<evidence type="ECO:0000256" key="2">
    <source>
        <dbReference type="ARBA" id="ARBA00006601"/>
    </source>
</evidence>
<dbReference type="InterPro" id="IPR036220">
    <property type="entry name" value="UDP-Glc/GDP-Man_DH_C_sf"/>
</dbReference>
<dbReference type="SUPFAM" id="SSF48179">
    <property type="entry name" value="6-phosphogluconate dehydrogenase C-terminal domain-like"/>
    <property type="match status" value="1"/>
</dbReference>
<reference evidence="10 11" key="1">
    <citation type="submission" date="2016-10" db="EMBL/GenBank/DDBJ databases">
        <authorList>
            <person name="Varghese N."/>
            <person name="Submissions S."/>
        </authorList>
    </citation>
    <scope>NUCLEOTIDE SEQUENCE [LARGE SCALE GENOMIC DNA]</scope>
    <source>
        <strain evidence="10 11">DSM 26291</strain>
    </source>
</reference>
<dbReference type="Gene3D" id="3.40.50.720">
    <property type="entry name" value="NAD(P)-binding Rossmann-like Domain"/>
    <property type="match status" value="2"/>
</dbReference>
<dbReference type="PIRSF" id="PIRSF000124">
    <property type="entry name" value="UDPglc_GDPman_dh"/>
    <property type="match status" value="1"/>
</dbReference>
<dbReference type="InterPro" id="IPR036291">
    <property type="entry name" value="NAD(P)-bd_dom_sf"/>
</dbReference>
<keyword evidence="5 8" id="KW-0016">Alginate biosynthesis</keyword>
<dbReference type="InterPro" id="IPR014026">
    <property type="entry name" value="UDP-Glc/GDP-Man_DH_dimer"/>
</dbReference>
<dbReference type="InterPro" id="IPR008927">
    <property type="entry name" value="6-PGluconate_DH-like_C_sf"/>
</dbReference>
<organism evidence="10 11">
    <name type="scientific">Marinobacter salarius</name>
    <dbReference type="NCBI Taxonomy" id="1420917"/>
    <lineage>
        <taxon>Bacteria</taxon>
        <taxon>Pseudomonadati</taxon>
        <taxon>Pseudomonadota</taxon>
        <taxon>Gammaproteobacteria</taxon>
        <taxon>Pseudomonadales</taxon>
        <taxon>Marinobacteraceae</taxon>
        <taxon>Marinobacter</taxon>
    </lineage>
</organism>
<evidence type="ECO:0000256" key="5">
    <source>
        <dbReference type="ARBA" id="ARBA00022841"/>
    </source>
</evidence>
<dbReference type="PANTHER" id="PTHR43750:SF1">
    <property type="entry name" value="GDP-MANNOSE 6-DEHYDROGENASE"/>
    <property type="match status" value="1"/>
</dbReference>
<evidence type="ECO:0000256" key="3">
    <source>
        <dbReference type="ARBA" id="ARBA00012932"/>
    </source>
</evidence>
<keyword evidence="7 8" id="KW-0520">NAD</keyword>
<evidence type="ECO:0000256" key="8">
    <source>
        <dbReference type="PIRNR" id="PIRNR000124"/>
    </source>
</evidence>
<dbReference type="Pfam" id="PF00984">
    <property type="entry name" value="UDPG_MGDP_dh"/>
    <property type="match status" value="1"/>
</dbReference>
<evidence type="ECO:0000259" key="9">
    <source>
        <dbReference type="SMART" id="SM00984"/>
    </source>
</evidence>
<dbReference type="InterPro" id="IPR028358">
    <property type="entry name" value="GDPman_DH"/>
</dbReference>
<evidence type="ECO:0000256" key="6">
    <source>
        <dbReference type="ARBA" id="ARBA00023002"/>
    </source>
</evidence>
<proteinExistence type="inferred from homology"/>
<comment type="similarity">
    <text evidence="2 8">Belongs to the UDP-glucose/GDP-mannose dehydrogenase family.</text>
</comment>
<dbReference type="SMART" id="SM00984">
    <property type="entry name" value="UDPG_MGDP_dh_C"/>
    <property type="match status" value="1"/>
</dbReference>
<dbReference type="Proteomes" id="UP000199211">
    <property type="component" value="Unassembled WGS sequence"/>
</dbReference>
<evidence type="ECO:0000256" key="7">
    <source>
        <dbReference type="ARBA" id="ARBA00023027"/>
    </source>
</evidence>
<dbReference type="NCBIfam" id="TIGR03026">
    <property type="entry name" value="NDP-sugDHase"/>
    <property type="match status" value="1"/>
</dbReference>
<feature type="domain" description="UDP-glucose/GDP-mannose dehydrogenase C-terminal" evidence="9">
    <location>
        <begin position="325"/>
        <end position="433"/>
    </location>
</feature>
<accession>A0ABY1FR25</accession>
<keyword evidence="11" id="KW-1185">Reference proteome</keyword>
<name>A0ABY1FR25_9GAMM</name>